<comment type="caution">
    <text evidence="2">The sequence shown here is derived from an EMBL/GenBank/DDBJ whole genome shotgun (WGS) entry which is preliminary data.</text>
</comment>
<name>A0A3L9MDN0_9FLAO</name>
<reference evidence="2 3" key="1">
    <citation type="submission" date="2018-10" db="EMBL/GenBank/DDBJ databases">
        <authorList>
            <person name="Chen X."/>
        </authorList>
    </citation>
    <scope>NUCLEOTIDE SEQUENCE [LARGE SCALE GENOMIC DNA]</scope>
    <source>
        <strain evidence="2 3">YIM 102668</strain>
    </source>
</reference>
<organism evidence="2 3">
    <name type="scientific">Faecalibacter macacae</name>
    <dbReference type="NCBI Taxonomy" id="1859289"/>
    <lineage>
        <taxon>Bacteria</taxon>
        <taxon>Pseudomonadati</taxon>
        <taxon>Bacteroidota</taxon>
        <taxon>Flavobacteriia</taxon>
        <taxon>Flavobacteriales</taxon>
        <taxon>Weeksellaceae</taxon>
        <taxon>Faecalibacter</taxon>
    </lineage>
</organism>
<accession>A0A3L9MDN0</accession>
<dbReference type="SMART" id="SM00953">
    <property type="entry name" value="RES"/>
    <property type="match status" value="1"/>
</dbReference>
<dbReference type="RefSeq" id="WP_121935088.1">
    <property type="nucleotide sequence ID" value="NZ_RDOJ01000013.1"/>
</dbReference>
<evidence type="ECO:0000259" key="1">
    <source>
        <dbReference type="SMART" id="SM00953"/>
    </source>
</evidence>
<dbReference type="InterPro" id="IPR014914">
    <property type="entry name" value="RES_dom"/>
</dbReference>
<protein>
    <submittedName>
        <fullName evidence="2">RES domain-containing protein</fullName>
    </submittedName>
</protein>
<evidence type="ECO:0000313" key="2">
    <source>
        <dbReference type="EMBL" id="RLZ08659.1"/>
    </source>
</evidence>
<dbReference type="AlphaFoldDB" id="A0A3L9MDN0"/>
<feature type="domain" description="RES" evidence="1">
    <location>
        <begin position="12"/>
        <end position="138"/>
    </location>
</feature>
<dbReference type="Proteomes" id="UP000275348">
    <property type="component" value="Unassembled WGS sequence"/>
</dbReference>
<proteinExistence type="predicted"/>
<gene>
    <name evidence="2" type="ORF">EAH69_10125</name>
</gene>
<dbReference type="EMBL" id="RDOJ01000013">
    <property type="protein sequence ID" value="RLZ08659.1"/>
    <property type="molecule type" value="Genomic_DNA"/>
</dbReference>
<sequence>MFVYNIRKEKYANSLRASGVANRWNKNDEFVIYTGSSRSLSTLELVVHRSGISIDNSYKLMVIEIDCLDDEILEIKTKDLPKNWQKVEAYPKLQAIGSKWYQDFKHLVMKVPSAVIPKEYNFLIHTKHPDFEKKVKIYEIEDYQWDKRLL</sequence>
<dbReference type="OrthoDB" id="9789501at2"/>
<evidence type="ECO:0000313" key="3">
    <source>
        <dbReference type="Proteomes" id="UP000275348"/>
    </source>
</evidence>
<keyword evidence="3" id="KW-1185">Reference proteome</keyword>
<dbReference type="Pfam" id="PF08808">
    <property type="entry name" value="RES"/>
    <property type="match status" value="1"/>
</dbReference>